<dbReference type="Pfam" id="PF17746">
    <property type="entry name" value="SfsA_N"/>
    <property type="match status" value="1"/>
</dbReference>
<feature type="compositionally biased region" description="Low complexity" evidence="1">
    <location>
        <begin position="82"/>
        <end position="94"/>
    </location>
</feature>
<dbReference type="InterPro" id="IPR005224">
    <property type="entry name" value="SfsA"/>
</dbReference>
<evidence type="ECO:0000313" key="4">
    <source>
        <dbReference type="EMBL" id="EIE20991.1"/>
    </source>
</evidence>
<dbReference type="Gene3D" id="3.40.1350.60">
    <property type="match status" value="1"/>
</dbReference>
<dbReference type="AlphaFoldDB" id="I0YRH2"/>
<dbReference type="eggNOG" id="ENOG502SEBH">
    <property type="taxonomic scope" value="Eukaryota"/>
</dbReference>
<feature type="domain" description="Sugar fermentation stimulation protein C-terminal" evidence="2">
    <location>
        <begin position="217"/>
        <end position="355"/>
    </location>
</feature>
<name>I0YRH2_COCSC</name>
<evidence type="ECO:0000259" key="2">
    <source>
        <dbReference type="Pfam" id="PF03749"/>
    </source>
</evidence>
<dbReference type="PANTHER" id="PTHR30545:SF2">
    <property type="entry name" value="SUGAR FERMENTATION STIMULATION PROTEIN A"/>
    <property type="match status" value="1"/>
</dbReference>
<dbReference type="InterPro" id="IPR041465">
    <property type="entry name" value="SfsA_N"/>
</dbReference>
<sequence length="379" mass="40460">MQAALTSRVCSWRLITGKGGFCVMASRKQLMTTKRRKLNTQQNVLAAGSRPNTTDLATSLKDDTIAEGKAAALYATRQSKLPSSQSVPVPASASAKKKTSELSHVQEAPSGAVLASLKIPAATAERASTGIVRRIDSLVTGRLVKRYKRFLADVQVTSEHTVVHCPNTGPMTGLLDFPMANVWLSTSANAKRKYAHTLEAIQPDPHGPWVGVHSASANGIVHEMLQQQLLADLLPYAGIRQEVKYGEGGKSRVDFVLETPDGGSMYVEVKSGGASEHAPKIALFPDTVSDRAQRHVRDLMGIVAAGGQAVMVFIIQRGDCAYFGPCHAKDPTYGKLVIEAAAMGVRVIALRCGLEGDAANGRGIVRYIGPAQVMLQHGL</sequence>
<evidence type="ECO:0000259" key="3">
    <source>
        <dbReference type="Pfam" id="PF17746"/>
    </source>
</evidence>
<keyword evidence="5" id="KW-1185">Reference proteome</keyword>
<dbReference type="GeneID" id="17038989"/>
<evidence type="ECO:0000313" key="5">
    <source>
        <dbReference type="Proteomes" id="UP000007264"/>
    </source>
</evidence>
<dbReference type="RefSeq" id="XP_005645535.1">
    <property type="nucleotide sequence ID" value="XM_005645478.1"/>
</dbReference>
<protein>
    <submittedName>
        <fullName evidence="4">SfsA-domain-containing protein</fullName>
    </submittedName>
</protein>
<dbReference type="Proteomes" id="UP000007264">
    <property type="component" value="Unassembled WGS sequence"/>
</dbReference>
<dbReference type="OrthoDB" id="199134at2759"/>
<reference evidence="4 5" key="1">
    <citation type="journal article" date="2012" name="Genome Biol.">
        <title>The genome of the polar eukaryotic microalga coccomyxa subellipsoidea reveals traits of cold adaptation.</title>
        <authorList>
            <person name="Blanc G."/>
            <person name="Agarkova I."/>
            <person name="Grimwood J."/>
            <person name="Kuo A."/>
            <person name="Brueggeman A."/>
            <person name="Dunigan D."/>
            <person name="Gurnon J."/>
            <person name="Ladunga I."/>
            <person name="Lindquist E."/>
            <person name="Lucas S."/>
            <person name="Pangilinan J."/>
            <person name="Proschold T."/>
            <person name="Salamov A."/>
            <person name="Schmutz J."/>
            <person name="Weeks D."/>
            <person name="Yamada T."/>
            <person name="Claverie J.M."/>
            <person name="Grigoriev I."/>
            <person name="Van Etten J."/>
            <person name="Lomsadze A."/>
            <person name="Borodovsky M."/>
        </authorList>
    </citation>
    <scope>NUCLEOTIDE SEQUENCE [LARGE SCALE GENOMIC DNA]</scope>
    <source>
        <strain evidence="4 5">C-169</strain>
    </source>
</reference>
<dbReference type="GO" id="GO:0003677">
    <property type="term" value="F:DNA binding"/>
    <property type="evidence" value="ECO:0007669"/>
    <property type="project" value="InterPro"/>
</dbReference>
<feature type="domain" description="SfsA N-terminal OB" evidence="3">
    <location>
        <begin position="144"/>
        <end position="212"/>
    </location>
</feature>
<accession>I0YRH2</accession>
<dbReference type="Pfam" id="PF03749">
    <property type="entry name" value="SfsA"/>
    <property type="match status" value="1"/>
</dbReference>
<dbReference type="HAMAP" id="MF_00095">
    <property type="entry name" value="SfsA"/>
    <property type="match status" value="1"/>
</dbReference>
<dbReference type="KEGG" id="csl:COCSUDRAFT_30206"/>
<dbReference type="STRING" id="574566.I0YRH2"/>
<dbReference type="PANTHER" id="PTHR30545">
    <property type="entry name" value="SUGAR FERMENTATION STIMULATION PROTEIN A"/>
    <property type="match status" value="1"/>
</dbReference>
<organism evidence="4 5">
    <name type="scientific">Coccomyxa subellipsoidea (strain C-169)</name>
    <name type="common">Green microalga</name>
    <dbReference type="NCBI Taxonomy" id="574566"/>
    <lineage>
        <taxon>Eukaryota</taxon>
        <taxon>Viridiplantae</taxon>
        <taxon>Chlorophyta</taxon>
        <taxon>core chlorophytes</taxon>
        <taxon>Trebouxiophyceae</taxon>
        <taxon>Trebouxiophyceae incertae sedis</taxon>
        <taxon>Coccomyxaceae</taxon>
        <taxon>Coccomyxa</taxon>
        <taxon>Coccomyxa subellipsoidea</taxon>
    </lineage>
</organism>
<proteinExistence type="inferred from homology"/>
<dbReference type="CDD" id="cd22359">
    <property type="entry name" value="SfsA-like_bacterial"/>
    <property type="match status" value="1"/>
</dbReference>
<dbReference type="Gene3D" id="2.40.50.580">
    <property type="match status" value="1"/>
</dbReference>
<feature type="region of interest" description="Disordered" evidence="1">
    <location>
        <begin position="82"/>
        <end position="104"/>
    </location>
</feature>
<dbReference type="EMBL" id="AGSI01000013">
    <property type="protein sequence ID" value="EIE20991.1"/>
    <property type="molecule type" value="Genomic_DNA"/>
</dbReference>
<evidence type="ECO:0000256" key="1">
    <source>
        <dbReference type="SAM" id="MobiDB-lite"/>
    </source>
</evidence>
<dbReference type="NCBIfam" id="TIGR00230">
    <property type="entry name" value="sfsA"/>
    <property type="match status" value="1"/>
</dbReference>
<comment type="caution">
    <text evidence="4">The sequence shown here is derived from an EMBL/GenBank/DDBJ whole genome shotgun (WGS) entry which is preliminary data.</text>
</comment>
<gene>
    <name evidence="4" type="ORF">COCSUDRAFT_30206</name>
</gene>
<dbReference type="InterPro" id="IPR040452">
    <property type="entry name" value="SfsA_C"/>
</dbReference>